<sequence length="232" mass="23700">MLIASLLTVVGSSWKAAMSRSTARSTRTVSSVGTGVGVDVGVAVGVGVAVPSSVGVAVGVVVPLVVGVAVGVGDSGVDGTGPWPPSCVAPRPTTTASTTTATARRFLFTGGPRGGDRTGRATLPYSRRSPAHDLNGPSLPAPVASTSIADGVDIRVCHSVAARFSRVLALPRAGARSPTASPRRPGCSRRLSVTRRHRRTKTTTTARSEPSRTSFDSDGTTARRTISSSTRR</sequence>
<feature type="region of interest" description="Disordered" evidence="1">
    <location>
        <begin position="107"/>
        <end position="139"/>
    </location>
</feature>
<feature type="compositionally biased region" description="Basic residues" evidence="1">
    <location>
        <begin position="192"/>
        <end position="201"/>
    </location>
</feature>
<organism evidence="2 3">
    <name type="scientific">Halosegnis rubeus</name>
    <dbReference type="NCBI Taxonomy" id="2212850"/>
    <lineage>
        <taxon>Archaea</taxon>
        <taxon>Methanobacteriati</taxon>
        <taxon>Methanobacteriota</taxon>
        <taxon>Stenosarchaea group</taxon>
        <taxon>Halobacteria</taxon>
        <taxon>Halobacteriales</taxon>
        <taxon>Natronomonadaceae</taxon>
        <taxon>Halosegnis</taxon>
    </lineage>
</organism>
<evidence type="ECO:0000313" key="3">
    <source>
        <dbReference type="Proteomes" id="UP000326207"/>
    </source>
</evidence>
<protein>
    <submittedName>
        <fullName evidence="2">Uncharacterized protein</fullName>
    </submittedName>
</protein>
<evidence type="ECO:0000313" key="2">
    <source>
        <dbReference type="EMBL" id="KAB7519468.1"/>
    </source>
</evidence>
<dbReference type="EMBL" id="QMDY01000002">
    <property type="protein sequence ID" value="KAB7519468.1"/>
    <property type="molecule type" value="Genomic_DNA"/>
</dbReference>
<dbReference type="AlphaFoldDB" id="A0A5N5UL07"/>
<name>A0A5N5UL07_9EURY</name>
<feature type="region of interest" description="Disordered" evidence="1">
    <location>
        <begin position="172"/>
        <end position="232"/>
    </location>
</feature>
<accession>A0A5N5UL07</accession>
<proteinExistence type="predicted"/>
<comment type="caution">
    <text evidence="2">The sequence shown here is derived from an EMBL/GenBank/DDBJ whole genome shotgun (WGS) entry which is preliminary data.</text>
</comment>
<feature type="compositionally biased region" description="Low complexity" evidence="1">
    <location>
        <begin position="220"/>
        <end position="232"/>
    </location>
</feature>
<reference evidence="2 3" key="1">
    <citation type="submission" date="2019-10" db="EMBL/GenBank/DDBJ databases">
        <title>Unraveling microbial dark matter from salterns through culturing: the case of the genus Halosegnis.</title>
        <authorList>
            <person name="Duran-Viseras A."/>
            <person name="Andrei A.-S."/>
            <person name="Vera-Gargallo B."/>
            <person name="Ghai R."/>
            <person name="Sanchez-Porro C."/>
            <person name="Ventosa A."/>
        </authorList>
    </citation>
    <scope>NUCLEOTIDE SEQUENCE [LARGE SCALE GENOMIC DNA]</scope>
    <source>
        <strain evidence="2 3">F19-13</strain>
    </source>
</reference>
<evidence type="ECO:0000256" key="1">
    <source>
        <dbReference type="SAM" id="MobiDB-lite"/>
    </source>
</evidence>
<dbReference type="Proteomes" id="UP000326207">
    <property type="component" value="Unassembled WGS sequence"/>
</dbReference>
<gene>
    <name evidence="2" type="ORF">DP108_05055</name>
</gene>